<dbReference type="RefSeq" id="WP_183772709.1">
    <property type="nucleotide sequence ID" value="NZ_JACIDK010000003.1"/>
</dbReference>
<evidence type="ECO:0000256" key="5">
    <source>
        <dbReference type="ARBA" id="ARBA00013200"/>
    </source>
</evidence>
<feature type="transmembrane region" description="Helical" evidence="19">
    <location>
        <begin position="113"/>
        <end position="133"/>
    </location>
</feature>
<dbReference type="NCBIfam" id="TIGR00317">
    <property type="entry name" value="cobS"/>
    <property type="match status" value="1"/>
</dbReference>
<evidence type="ECO:0000256" key="7">
    <source>
        <dbReference type="ARBA" id="ARBA00022475"/>
    </source>
</evidence>
<dbReference type="InterPro" id="IPR003805">
    <property type="entry name" value="CobS"/>
</dbReference>
<comment type="cofactor">
    <cofactor evidence="1 19">
        <name>Mg(2+)</name>
        <dbReference type="ChEBI" id="CHEBI:18420"/>
    </cofactor>
</comment>
<evidence type="ECO:0000256" key="17">
    <source>
        <dbReference type="ARBA" id="ARBA00048623"/>
    </source>
</evidence>
<evidence type="ECO:0000256" key="12">
    <source>
        <dbReference type="ARBA" id="ARBA00022989"/>
    </source>
</evidence>
<comment type="catalytic activity">
    <reaction evidence="17 19">
        <text>alpha-ribazole + adenosylcob(III)inamide-GDP = adenosylcob(III)alamin + GMP + H(+)</text>
        <dbReference type="Rhea" id="RHEA:16049"/>
        <dbReference type="ChEBI" id="CHEBI:10329"/>
        <dbReference type="ChEBI" id="CHEBI:15378"/>
        <dbReference type="ChEBI" id="CHEBI:18408"/>
        <dbReference type="ChEBI" id="CHEBI:58115"/>
        <dbReference type="ChEBI" id="CHEBI:60487"/>
        <dbReference type="EC" id="2.7.8.26"/>
    </reaction>
</comment>
<dbReference type="EC" id="2.7.8.26" evidence="5 19"/>
<dbReference type="GO" id="GO:0008818">
    <property type="term" value="F:cobalamin 5'-phosphate synthase activity"/>
    <property type="evidence" value="ECO:0007669"/>
    <property type="project" value="UniProtKB-UniRule"/>
</dbReference>
<dbReference type="Proteomes" id="UP000530564">
    <property type="component" value="Unassembled WGS sequence"/>
</dbReference>
<name>A0A839ZYZ9_9CAUL</name>
<comment type="catalytic activity">
    <reaction evidence="18 19">
        <text>alpha-ribazole 5'-phosphate + adenosylcob(III)inamide-GDP = adenosylcob(III)alamin 5'-phosphate + GMP + H(+)</text>
        <dbReference type="Rhea" id="RHEA:23560"/>
        <dbReference type="ChEBI" id="CHEBI:15378"/>
        <dbReference type="ChEBI" id="CHEBI:57918"/>
        <dbReference type="ChEBI" id="CHEBI:58115"/>
        <dbReference type="ChEBI" id="CHEBI:60487"/>
        <dbReference type="ChEBI" id="CHEBI:60493"/>
        <dbReference type="EC" id="2.7.8.26"/>
    </reaction>
</comment>
<reference evidence="20 21" key="1">
    <citation type="submission" date="2020-08" db="EMBL/GenBank/DDBJ databases">
        <title>Genomic Encyclopedia of Type Strains, Phase IV (KMG-IV): sequencing the most valuable type-strain genomes for metagenomic binning, comparative biology and taxonomic classification.</title>
        <authorList>
            <person name="Goeker M."/>
        </authorList>
    </citation>
    <scope>NUCLEOTIDE SEQUENCE [LARGE SCALE GENOMIC DNA]</scope>
    <source>
        <strain evidence="20 21">DSM 21793</strain>
    </source>
</reference>
<evidence type="ECO:0000256" key="9">
    <source>
        <dbReference type="ARBA" id="ARBA00022679"/>
    </source>
</evidence>
<dbReference type="AlphaFoldDB" id="A0A839ZYZ9"/>
<comment type="function">
    <text evidence="14 19">Joins adenosylcobinamide-GDP and alpha-ribazole to generate adenosylcobalamin (Ado-cobalamin). Also synthesizes adenosylcobalamin 5'-phosphate from adenosylcobinamide-GDP and alpha-ribazole 5'-phosphate.</text>
</comment>
<dbReference type="UniPathway" id="UPA00148">
    <property type="reaction ID" value="UER00238"/>
</dbReference>
<keyword evidence="8 19" id="KW-0169">Cobalamin biosynthesis</keyword>
<evidence type="ECO:0000256" key="15">
    <source>
        <dbReference type="ARBA" id="ARBA00032605"/>
    </source>
</evidence>
<dbReference type="EMBL" id="JACIDK010000003">
    <property type="protein sequence ID" value="MBB3891596.1"/>
    <property type="molecule type" value="Genomic_DNA"/>
</dbReference>
<evidence type="ECO:0000256" key="16">
    <source>
        <dbReference type="ARBA" id="ARBA00032853"/>
    </source>
</evidence>
<dbReference type="HAMAP" id="MF_00719">
    <property type="entry name" value="CobS"/>
    <property type="match status" value="1"/>
</dbReference>
<feature type="transmembrane region" description="Helical" evidence="19">
    <location>
        <begin position="233"/>
        <end position="255"/>
    </location>
</feature>
<proteinExistence type="inferred from homology"/>
<evidence type="ECO:0000256" key="13">
    <source>
        <dbReference type="ARBA" id="ARBA00023136"/>
    </source>
</evidence>
<evidence type="ECO:0000256" key="6">
    <source>
        <dbReference type="ARBA" id="ARBA00015850"/>
    </source>
</evidence>
<gene>
    <name evidence="19" type="primary">cobS</name>
    <name evidence="20" type="ORF">GGQ61_002324</name>
</gene>
<evidence type="ECO:0000256" key="19">
    <source>
        <dbReference type="HAMAP-Rule" id="MF_00719"/>
    </source>
</evidence>
<evidence type="ECO:0000313" key="21">
    <source>
        <dbReference type="Proteomes" id="UP000530564"/>
    </source>
</evidence>
<evidence type="ECO:0000256" key="10">
    <source>
        <dbReference type="ARBA" id="ARBA00022692"/>
    </source>
</evidence>
<dbReference type="GO" id="GO:0051073">
    <property type="term" value="F:adenosylcobinamide-GDP ribazoletransferase activity"/>
    <property type="evidence" value="ECO:0007669"/>
    <property type="project" value="UniProtKB-UniRule"/>
</dbReference>
<evidence type="ECO:0000256" key="14">
    <source>
        <dbReference type="ARBA" id="ARBA00025228"/>
    </source>
</evidence>
<accession>A0A839ZYZ9</accession>
<protein>
    <recommendedName>
        <fullName evidence="6 19">Adenosylcobinamide-GDP ribazoletransferase</fullName>
        <ecNumber evidence="5 19">2.7.8.26</ecNumber>
    </recommendedName>
    <alternativeName>
        <fullName evidence="16 19">Cobalamin synthase</fullName>
    </alternativeName>
    <alternativeName>
        <fullName evidence="15 19">Cobalamin-5'-phosphate synthase</fullName>
    </alternativeName>
</protein>
<comment type="similarity">
    <text evidence="4 19">Belongs to the CobS family.</text>
</comment>
<organism evidence="20 21">
    <name type="scientific">Phenylobacterium haematophilum</name>
    <dbReference type="NCBI Taxonomy" id="98513"/>
    <lineage>
        <taxon>Bacteria</taxon>
        <taxon>Pseudomonadati</taxon>
        <taxon>Pseudomonadota</taxon>
        <taxon>Alphaproteobacteria</taxon>
        <taxon>Caulobacterales</taxon>
        <taxon>Caulobacteraceae</taxon>
        <taxon>Phenylobacterium</taxon>
    </lineage>
</organism>
<comment type="caution">
    <text evidence="20">The sequence shown here is derived from an EMBL/GenBank/DDBJ whole genome shotgun (WGS) entry which is preliminary data.</text>
</comment>
<dbReference type="PANTHER" id="PTHR34148:SF1">
    <property type="entry name" value="ADENOSYLCOBINAMIDE-GDP RIBAZOLETRANSFERASE"/>
    <property type="match status" value="1"/>
</dbReference>
<comment type="pathway">
    <text evidence="3 19">Cofactor biosynthesis; adenosylcobalamin biosynthesis; adenosylcobalamin from cob(II)yrinate a,c-diamide: step 7/7.</text>
</comment>
<comment type="subcellular location">
    <subcellularLocation>
        <location evidence="2 19">Cell membrane</location>
        <topology evidence="2 19">Multi-pass membrane protein</topology>
    </subcellularLocation>
</comment>
<dbReference type="Pfam" id="PF02654">
    <property type="entry name" value="CobS"/>
    <property type="match status" value="1"/>
</dbReference>
<keyword evidence="13 19" id="KW-0472">Membrane</keyword>
<evidence type="ECO:0000256" key="8">
    <source>
        <dbReference type="ARBA" id="ARBA00022573"/>
    </source>
</evidence>
<evidence type="ECO:0000256" key="11">
    <source>
        <dbReference type="ARBA" id="ARBA00022842"/>
    </source>
</evidence>
<dbReference type="PANTHER" id="PTHR34148">
    <property type="entry name" value="ADENOSYLCOBINAMIDE-GDP RIBAZOLETRANSFERASE"/>
    <property type="match status" value="1"/>
</dbReference>
<evidence type="ECO:0000256" key="1">
    <source>
        <dbReference type="ARBA" id="ARBA00001946"/>
    </source>
</evidence>
<evidence type="ECO:0000313" key="20">
    <source>
        <dbReference type="EMBL" id="MBB3891596.1"/>
    </source>
</evidence>
<evidence type="ECO:0000256" key="3">
    <source>
        <dbReference type="ARBA" id="ARBA00004663"/>
    </source>
</evidence>
<keyword evidence="12 19" id="KW-1133">Transmembrane helix</keyword>
<feature type="transmembrane region" description="Helical" evidence="19">
    <location>
        <begin position="37"/>
        <end position="59"/>
    </location>
</feature>
<keyword evidence="7 19" id="KW-1003">Cell membrane</keyword>
<keyword evidence="10 19" id="KW-0812">Transmembrane</keyword>
<dbReference type="GO" id="GO:0005886">
    <property type="term" value="C:plasma membrane"/>
    <property type="evidence" value="ECO:0007669"/>
    <property type="project" value="UniProtKB-SubCell"/>
</dbReference>
<sequence>MSFALRQLGLFLCAVQFLTRLPTPALTGFEPDWISRSARYFPLVGLLVGGICAAVFWGASQLWTGALPALLAIGVGVLVTGAFHEDGLADTCDGLGGGGTSERRLEIMKDSRIGTYGALGLGFVLSTKVAALATLPVGLGAWTLVAAHAGGRGASVLAMRALAYVRDVDGGKWKPAPSDLGFWEVLAAATFAALPLALSPAGVVFQGLLAGALLALVLALVARRLLGGYTGDVLGAIEQVFELGFTLGVAAALAWPVSER</sequence>
<keyword evidence="9 19" id="KW-0808">Transferase</keyword>
<feature type="transmembrane region" description="Helical" evidence="19">
    <location>
        <begin position="204"/>
        <end position="221"/>
    </location>
</feature>
<evidence type="ECO:0000256" key="18">
    <source>
        <dbReference type="ARBA" id="ARBA00049504"/>
    </source>
</evidence>
<evidence type="ECO:0000256" key="4">
    <source>
        <dbReference type="ARBA" id="ARBA00010561"/>
    </source>
</evidence>
<keyword evidence="21" id="KW-1185">Reference proteome</keyword>
<keyword evidence="11 19" id="KW-0460">Magnesium</keyword>
<evidence type="ECO:0000256" key="2">
    <source>
        <dbReference type="ARBA" id="ARBA00004651"/>
    </source>
</evidence>
<dbReference type="GO" id="GO:0009236">
    <property type="term" value="P:cobalamin biosynthetic process"/>
    <property type="evidence" value="ECO:0007669"/>
    <property type="project" value="UniProtKB-UniRule"/>
</dbReference>